<dbReference type="OrthoDB" id="5389929at2759"/>
<name>A0A3M2SAI9_9HYPO</name>
<sequence>MPQDLKENVVEVVRAFSSKDMDKLQRSDQRQKDLREDVKLRRKFTKEERSALEIDSKEAFEAFWQTALGGKVAFDAAHEHGVGRASKRANSLAASAYTILQDMSPMVEIVKNFGSPYGSMAIGTICFVFAVSKNRVRMEEQIKSTFLNIQDRLPGVSMYRHIYNEEHELDQLLQSKIVDAYDGFISFCMAALEFYTAPRYRRMLWALTSTSMLDQEVTRVQESIMGVRLVCEDLLNKNVNVVKTKLEEVRKQNFVYRLEISNVGWQVQLQNGLDLDKLEEVRNLLRTELPSDEDLFAQLRNHQSNVAAEFQPDYSFGEKTPSERLSMVKNDKAYKEWLSSQRSGMFILSGENHVNGATHCWVSPVALGLIEKLVRGEPDTNTDPCVFYLLGQRDTNETCPDVLTFLIIKLLAKNKEALHDEEKFAELRADLQAYLRLAESHEASQYEVQRGLEKVALRVVNMFDPDRPIWIVLDRVDQCKVGPRQRNASQRRGGPTLLRSMVHLVEQAVPRVKVLAVVNKADWPVEDQVDELDQQRKESVTIRTFHELFDGQGF</sequence>
<dbReference type="Pfam" id="PF24809">
    <property type="entry name" value="DUF7708"/>
    <property type="match status" value="1"/>
</dbReference>
<dbReference type="Proteomes" id="UP000277212">
    <property type="component" value="Unassembled WGS sequence"/>
</dbReference>
<evidence type="ECO:0000259" key="1">
    <source>
        <dbReference type="Pfam" id="PF24809"/>
    </source>
</evidence>
<dbReference type="EMBL" id="NKUJ01000089">
    <property type="protein sequence ID" value="RMJ14252.1"/>
    <property type="molecule type" value="Genomic_DNA"/>
</dbReference>
<dbReference type="STRING" id="2010991.A0A3M2SAI9"/>
<comment type="caution">
    <text evidence="2">The sequence shown here is derived from an EMBL/GenBank/DDBJ whole genome shotgun (WGS) entry which is preliminary data.</text>
</comment>
<gene>
    <name evidence="2" type="ORF">CDV36_006052</name>
</gene>
<organism evidence="2 3">
    <name type="scientific">Fusarium kuroshium</name>
    <dbReference type="NCBI Taxonomy" id="2010991"/>
    <lineage>
        <taxon>Eukaryota</taxon>
        <taxon>Fungi</taxon>
        <taxon>Dikarya</taxon>
        <taxon>Ascomycota</taxon>
        <taxon>Pezizomycotina</taxon>
        <taxon>Sordariomycetes</taxon>
        <taxon>Hypocreomycetidae</taxon>
        <taxon>Hypocreales</taxon>
        <taxon>Nectriaceae</taxon>
        <taxon>Fusarium</taxon>
        <taxon>Fusarium solani species complex</taxon>
    </lineage>
</organism>
<keyword evidence="3" id="KW-1185">Reference proteome</keyword>
<accession>A0A3M2SAI9</accession>
<reference evidence="2 3" key="1">
    <citation type="submission" date="2017-06" db="EMBL/GenBank/DDBJ databases">
        <title>Comparative genomic analysis of Ambrosia Fusariam Clade fungi.</title>
        <authorList>
            <person name="Stajich J.E."/>
            <person name="Carrillo J."/>
            <person name="Kijimoto T."/>
            <person name="Eskalen A."/>
            <person name="O'Donnell K."/>
            <person name="Kasson M."/>
        </authorList>
    </citation>
    <scope>NUCLEOTIDE SEQUENCE [LARGE SCALE GENOMIC DNA]</scope>
    <source>
        <strain evidence="2">UCR3666</strain>
    </source>
</reference>
<evidence type="ECO:0000313" key="2">
    <source>
        <dbReference type="EMBL" id="RMJ14252.1"/>
    </source>
</evidence>
<proteinExistence type="predicted"/>
<dbReference type="InterPro" id="IPR056125">
    <property type="entry name" value="DUF7708"/>
</dbReference>
<evidence type="ECO:0000313" key="3">
    <source>
        <dbReference type="Proteomes" id="UP000277212"/>
    </source>
</evidence>
<feature type="domain" description="DUF7708" evidence="1">
    <location>
        <begin position="100"/>
        <end position="222"/>
    </location>
</feature>
<dbReference type="AlphaFoldDB" id="A0A3M2SAI9"/>
<protein>
    <recommendedName>
        <fullName evidence="1">DUF7708 domain-containing protein</fullName>
    </recommendedName>
</protein>